<dbReference type="Pfam" id="PF00668">
    <property type="entry name" value="Condensation"/>
    <property type="match status" value="1"/>
</dbReference>
<dbReference type="PANTHER" id="PTHR45527:SF1">
    <property type="entry name" value="FATTY ACID SYNTHASE"/>
    <property type="match status" value="1"/>
</dbReference>
<evidence type="ECO:0000256" key="1">
    <source>
        <dbReference type="ARBA" id="ARBA00022450"/>
    </source>
</evidence>
<reference evidence="5 6" key="1">
    <citation type="submission" date="2019-05" db="EMBL/GenBank/DDBJ databases">
        <title>Draft genome sequence of Nonomuraea turkmeniaca DSM 43926.</title>
        <authorList>
            <person name="Saricaoglu S."/>
            <person name="Isik K."/>
        </authorList>
    </citation>
    <scope>NUCLEOTIDE SEQUENCE [LARGE SCALE GENOMIC DNA]</scope>
    <source>
        <strain evidence="5 6">DSM 43926</strain>
    </source>
</reference>
<feature type="domain" description="AMP-dependent synthetase/ligase" evidence="3">
    <location>
        <begin position="430"/>
        <end position="746"/>
    </location>
</feature>
<dbReference type="GO" id="GO:0043041">
    <property type="term" value="P:amino acid activation for nonribosomal peptide biosynthetic process"/>
    <property type="evidence" value="ECO:0007669"/>
    <property type="project" value="TreeGrafter"/>
</dbReference>
<dbReference type="InterPro" id="IPR000873">
    <property type="entry name" value="AMP-dep_synth/lig_dom"/>
</dbReference>
<proteinExistence type="predicted"/>
<accession>A0A5S4F970</accession>
<dbReference type="SUPFAM" id="SSF56801">
    <property type="entry name" value="Acetyl-CoA synthetase-like"/>
    <property type="match status" value="1"/>
</dbReference>
<dbReference type="GO" id="GO:0003824">
    <property type="term" value="F:catalytic activity"/>
    <property type="evidence" value="ECO:0007669"/>
    <property type="project" value="InterPro"/>
</dbReference>
<comment type="caution">
    <text evidence="5">The sequence shown here is derived from an EMBL/GenBank/DDBJ whole genome shotgun (WGS) entry which is preliminary data.</text>
</comment>
<feature type="non-terminal residue" evidence="5">
    <location>
        <position position="787"/>
    </location>
</feature>
<dbReference type="AlphaFoldDB" id="A0A5S4F970"/>
<sequence length="787" mass="85563">MGTELNGPSGLQDVLPLTPMQEGLLFHTLLDRAGPDVYTGQLTIDFTGPLDPGRLREAGQELLDRHPNLRAAFRRRRNGQSAALVPRHVDLPWREVRADLAELPRLQDEELARRFDPAAPPLLRMLLLSAGPLTHRLIVTHHHLLLDGWSLPLLVDELRALADGRTLPPAPDVREYAKWLGSRDDEAARAAWREVLSGVEGPTLVAPGAPAPSVLPRRVVLDLAEDLTARLGALGRSRGLTLNTLVQGAWGLLLSVRTGRSDVVFGATVAGRPPELPDAEKMIGLFINTIPVRVRTSPWDPVAQVLRRLQDEQSSVMDHQHAGLADLRAGELFDTLTVFENYPLGGGYEVRDSAHYPLTLTARPGARMRLDLEYRAELFDDATAYGILTEVRDLLAAVADDPDQLIGRIRPPVPAVEPLTVPDRTIPGLFTEQAARTPEATALVTGERSWTFAELDAWTDGLAHELPRRGVGPGQVVALDLPRAWMVPALLGVLKSGAAYLPLDADQPEERAAFLLKDAAPALVLRPDDLAGLGDGPPVDRSLPSAAAYVVYTSGSTGRPKGVQVPHAGLVNLFLSHRRRLMQPAGRGLQVAHVASFVFDGSWEPLIWMLDGHTLHVLDDYRDDAAVVAAIRDRRLDVLDVTPTYLGELVRSGVLESGLKVLLVGGEAVDPGLWRRVCSAPGLTCHDLYGPTEASVDAYGWHGAERTAYELDNTRTYVLDAALRPVPPGVIGELYVAGAGLAHGYLNRPDLTAERFVADPFSGGRMYRTGDLARWSREGVLEFAGRA</sequence>
<gene>
    <name evidence="5" type="ORF">ETD86_30910</name>
</gene>
<name>A0A5S4F970_9ACTN</name>
<feature type="domain" description="Condensation" evidence="4">
    <location>
        <begin position="12"/>
        <end position="408"/>
    </location>
</feature>
<evidence type="ECO:0000259" key="3">
    <source>
        <dbReference type="Pfam" id="PF00501"/>
    </source>
</evidence>
<dbReference type="PROSITE" id="PS00455">
    <property type="entry name" value="AMP_BINDING"/>
    <property type="match status" value="1"/>
</dbReference>
<dbReference type="InterPro" id="IPR020845">
    <property type="entry name" value="AMP-binding_CS"/>
</dbReference>
<dbReference type="InterPro" id="IPR042099">
    <property type="entry name" value="ANL_N_sf"/>
</dbReference>
<keyword evidence="1" id="KW-0596">Phosphopantetheine</keyword>
<keyword evidence="6" id="KW-1185">Reference proteome</keyword>
<evidence type="ECO:0000256" key="2">
    <source>
        <dbReference type="ARBA" id="ARBA00022553"/>
    </source>
</evidence>
<dbReference type="Gene3D" id="3.40.50.12780">
    <property type="entry name" value="N-terminal domain of ligase-like"/>
    <property type="match status" value="1"/>
</dbReference>
<protein>
    <submittedName>
        <fullName evidence="5">Non-ribosomal peptide synthetase</fullName>
    </submittedName>
</protein>
<organism evidence="5 6">
    <name type="scientific">Nonomuraea turkmeniaca</name>
    <dbReference type="NCBI Taxonomy" id="103838"/>
    <lineage>
        <taxon>Bacteria</taxon>
        <taxon>Bacillati</taxon>
        <taxon>Actinomycetota</taxon>
        <taxon>Actinomycetes</taxon>
        <taxon>Streptosporangiales</taxon>
        <taxon>Streptosporangiaceae</taxon>
        <taxon>Nonomuraea</taxon>
    </lineage>
</organism>
<dbReference type="Gene3D" id="3.30.559.10">
    <property type="entry name" value="Chloramphenicol acetyltransferase-like domain"/>
    <property type="match status" value="1"/>
</dbReference>
<dbReference type="GO" id="GO:0044550">
    <property type="term" value="P:secondary metabolite biosynthetic process"/>
    <property type="evidence" value="ECO:0007669"/>
    <property type="project" value="TreeGrafter"/>
</dbReference>
<dbReference type="CDD" id="cd05930">
    <property type="entry name" value="A_NRPS"/>
    <property type="match status" value="1"/>
</dbReference>
<dbReference type="RefSeq" id="WP_138670022.1">
    <property type="nucleotide sequence ID" value="NZ_VCKY01000123.1"/>
</dbReference>
<dbReference type="GO" id="GO:0031177">
    <property type="term" value="F:phosphopantetheine binding"/>
    <property type="evidence" value="ECO:0007669"/>
    <property type="project" value="TreeGrafter"/>
</dbReference>
<evidence type="ECO:0000313" key="5">
    <source>
        <dbReference type="EMBL" id="TMR13276.1"/>
    </source>
</evidence>
<dbReference type="EMBL" id="VCKY01000123">
    <property type="protein sequence ID" value="TMR13276.1"/>
    <property type="molecule type" value="Genomic_DNA"/>
</dbReference>
<dbReference type="Proteomes" id="UP000309128">
    <property type="component" value="Unassembled WGS sequence"/>
</dbReference>
<dbReference type="SUPFAM" id="SSF52777">
    <property type="entry name" value="CoA-dependent acyltransferases"/>
    <property type="match status" value="2"/>
</dbReference>
<evidence type="ECO:0000259" key="4">
    <source>
        <dbReference type="Pfam" id="PF00668"/>
    </source>
</evidence>
<keyword evidence="2" id="KW-0597">Phosphoprotein</keyword>
<dbReference type="Pfam" id="PF00501">
    <property type="entry name" value="AMP-binding"/>
    <property type="match status" value="1"/>
</dbReference>
<dbReference type="Gene3D" id="3.30.559.30">
    <property type="entry name" value="Nonribosomal peptide synthetase, condensation domain"/>
    <property type="match status" value="1"/>
</dbReference>
<dbReference type="FunFam" id="2.30.38.10:FF:000001">
    <property type="entry name" value="Non-ribosomal peptide synthetase PvdI"/>
    <property type="match status" value="1"/>
</dbReference>
<dbReference type="InterPro" id="IPR001242">
    <property type="entry name" value="Condensation_dom"/>
</dbReference>
<dbReference type="OrthoDB" id="3671989at2"/>
<dbReference type="GO" id="GO:0005829">
    <property type="term" value="C:cytosol"/>
    <property type="evidence" value="ECO:0007669"/>
    <property type="project" value="TreeGrafter"/>
</dbReference>
<dbReference type="GO" id="GO:0008610">
    <property type="term" value="P:lipid biosynthetic process"/>
    <property type="evidence" value="ECO:0007669"/>
    <property type="project" value="UniProtKB-ARBA"/>
</dbReference>
<dbReference type="PANTHER" id="PTHR45527">
    <property type="entry name" value="NONRIBOSOMAL PEPTIDE SYNTHETASE"/>
    <property type="match status" value="1"/>
</dbReference>
<evidence type="ECO:0000313" key="6">
    <source>
        <dbReference type="Proteomes" id="UP000309128"/>
    </source>
</evidence>
<dbReference type="InterPro" id="IPR023213">
    <property type="entry name" value="CAT-like_dom_sf"/>
</dbReference>
<dbReference type="CDD" id="cd19543">
    <property type="entry name" value="DCL_NRPS"/>
    <property type="match status" value="1"/>
</dbReference>